<evidence type="ECO:0000256" key="3">
    <source>
        <dbReference type="ARBA" id="ARBA00022827"/>
    </source>
</evidence>
<dbReference type="Pfam" id="PF14759">
    <property type="entry name" value="Reductase_C"/>
    <property type="match status" value="1"/>
</dbReference>
<proteinExistence type="predicted"/>
<evidence type="ECO:0000313" key="8">
    <source>
        <dbReference type="Proteomes" id="UP000295075"/>
    </source>
</evidence>
<evidence type="ECO:0000256" key="2">
    <source>
        <dbReference type="ARBA" id="ARBA00022630"/>
    </source>
</evidence>
<dbReference type="InterPro" id="IPR036188">
    <property type="entry name" value="FAD/NAD-bd_sf"/>
</dbReference>
<evidence type="ECO:0000256" key="1">
    <source>
        <dbReference type="ARBA" id="ARBA00001974"/>
    </source>
</evidence>
<dbReference type="EMBL" id="SMKA01000002">
    <property type="protein sequence ID" value="TDC35558.1"/>
    <property type="molecule type" value="Genomic_DNA"/>
</dbReference>
<dbReference type="PANTHER" id="PTHR43557:SF2">
    <property type="entry name" value="RIESKE DOMAIN-CONTAINING PROTEIN-RELATED"/>
    <property type="match status" value="1"/>
</dbReference>
<reference evidence="7 8" key="1">
    <citation type="submission" date="2019-03" db="EMBL/GenBank/DDBJ databases">
        <title>Draft genome sequences of novel Actinobacteria.</title>
        <authorList>
            <person name="Sahin N."/>
            <person name="Ay H."/>
            <person name="Saygin H."/>
        </authorList>
    </citation>
    <scope>NUCLEOTIDE SEQUENCE [LARGE SCALE GENOMIC DNA]</scope>
    <source>
        <strain evidence="7 8">JCM 30547</strain>
    </source>
</reference>
<dbReference type="GO" id="GO:0005737">
    <property type="term" value="C:cytoplasm"/>
    <property type="evidence" value="ECO:0007669"/>
    <property type="project" value="TreeGrafter"/>
</dbReference>
<protein>
    <submittedName>
        <fullName evidence="7">NAD(P)/FAD-dependent oxidoreductase</fullName>
    </submittedName>
</protein>
<feature type="domain" description="Reductase C-terminal" evidence="6">
    <location>
        <begin position="313"/>
        <end position="374"/>
    </location>
</feature>
<dbReference type="Pfam" id="PF07992">
    <property type="entry name" value="Pyr_redox_2"/>
    <property type="match status" value="1"/>
</dbReference>
<dbReference type="AlphaFoldDB" id="A0A4R4QIP1"/>
<keyword evidence="8" id="KW-1185">Reference proteome</keyword>
<accession>A0A4R4QIP1</accession>
<dbReference type="PANTHER" id="PTHR43557">
    <property type="entry name" value="APOPTOSIS-INDUCING FACTOR 1"/>
    <property type="match status" value="1"/>
</dbReference>
<dbReference type="InterPro" id="IPR023753">
    <property type="entry name" value="FAD/NAD-binding_dom"/>
</dbReference>
<keyword evidence="2" id="KW-0285">Flavoprotein</keyword>
<organism evidence="7 8">
    <name type="scientific">Kribbella albertanoniae</name>
    <dbReference type="NCBI Taxonomy" id="1266829"/>
    <lineage>
        <taxon>Bacteria</taxon>
        <taxon>Bacillati</taxon>
        <taxon>Actinomycetota</taxon>
        <taxon>Actinomycetes</taxon>
        <taxon>Propionibacteriales</taxon>
        <taxon>Kribbellaceae</taxon>
        <taxon>Kribbella</taxon>
    </lineage>
</organism>
<sequence>MVGASAAGLSTAEALRRQGYQDPITILGAEADPPYDRPPLSKQYLRGDWDADRTRLRPDSMLDALGANFILGDPAISLDVDRRLVRSAAGRELAADAIVIATGLRPRALPDQAGLAGVHVLRTLADAAALRADLSNAPKVVVVGNGVLGVELAATARQLGCAVTLTGRQAAPMESQFGPMVAGLVAQLHTTEGVELHSGTAVTGLTPADGRVTGVQLAGGDHLPAEVVIVAIGSEPVTDWLAGSGLRLDDGVVCDSRCRAADGIYAAGDVARWYHDGQRALLRLENRTNATEQAACVAANIVGESHSYVPVPYFWSDQFVTKIQVHGIQTADAEVTVVEGNPADHRFIAHYRRDDRVIAVLGWNMPKQIRLHKQQYLT</sequence>
<dbReference type="SUPFAM" id="SSF51905">
    <property type="entry name" value="FAD/NAD(P)-binding domain"/>
    <property type="match status" value="2"/>
</dbReference>
<dbReference type="InterPro" id="IPR050446">
    <property type="entry name" value="FAD-oxidoreductase/Apoptosis"/>
</dbReference>
<gene>
    <name evidence="7" type="ORF">E1261_01055</name>
</gene>
<keyword evidence="3" id="KW-0274">FAD</keyword>
<dbReference type="PRINTS" id="PR00411">
    <property type="entry name" value="PNDRDTASEI"/>
</dbReference>
<dbReference type="InterPro" id="IPR016156">
    <property type="entry name" value="FAD/NAD-linked_Rdtase_dimer_sf"/>
</dbReference>
<evidence type="ECO:0000256" key="4">
    <source>
        <dbReference type="ARBA" id="ARBA00023002"/>
    </source>
</evidence>
<evidence type="ECO:0000313" key="7">
    <source>
        <dbReference type="EMBL" id="TDC35558.1"/>
    </source>
</evidence>
<dbReference type="InterPro" id="IPR028202">
    <property type="entry name" value="Reductase_C"/>
</dbReference>
<keyword evidence="4" id="KW-0560">Oxidoreductase</keyword>
<evidence type="ECO:0000259" key="6">
    <source>
        <dbReference type="Pfam" id="PF14759"/>
    </source>
</evidence>
<dbReference type="OrthoDB" id="3568330at2"/>
<dbReference type="Proteomes" id="UP000295075">
    <property type="component" value="Unassembled WGS sequence"/>
</dbReference>
<dbReference type="Gene3D" id="3.50.50.60">
    <property type="entry name" value="FAD/NAD(P)-binding domain"/>
    <property type="match status" value="2"/>
</dbReference>
<name>A0A4R4QIP1_9ACTN</name>
<dbReference type="Gene3D" id="3.30.390.30">
    <property type="match status" value="1"/>
</dbReference>
<dbReference type="GO" id="GO:0016651">
    <property type="term" value="F:oxidoreductase activity, acting on NAD(P)H"/>
    <property type="evidence" value="ECO:0007669"/>
    <property type="project" value="TreeGrafter"/>
</dbReference>
<comment type="cofactor">
    <cofactor evidence="1">
        <name>FAD</name>
        <dbReference type="ChEBI" id="CHEBI:57692"/>
    </cofactor>
</comment>
<dbReference type="SUPFAM" id="SSF55424">
    <property type="entry name" value="FAD/NAD-linked reductases, dimerisation (C-terminal) domain"/>
    <property type="match status" value="1"/>
</dbReference>
<dbReference type="PRINTS" id="PR00368">
    <property type="entry name" value="FADPNR"/>
</dbReference>
<evidence type="ECO:0000259" key="5">
    <source>
        <dbReference type="Pfam" id="PF07992"/>
    </source>
</evidence>
<feature type="domain" description="FAD/NAD(P)-binding" evidence="5">
    <location>
        <begin position="2"/>
        <end position="293"/>
    </location>
</feature>
<comment type="caution">
    <text evidence="7">The sequence shown here is derived from an EMBL/GenBank/DDBJ whole genome shotgun (WGS) entry which is preliminary data.</text>
</comment>